<name>A0A0R0C9V9_9GAMM</name>
<dbReference type="EMBL" id="LDJI01000002">
    <property type="protein sequence ID" value="KRG66380.1"/>
    <property type="molecule type" value="Genomic_DNA"/>
</dbReference>
<dbReference type="OrthoDB" id="9796554at2"/>
<proteinExistence type="predicted"/>
<dbReference type="SUPFAM" id="SSF52833">
    <property type="entry name" value="Thioredoxin-like"/>
    <property type="match status" value="1"/>
</dbReference>
<dbReference type="PANTHER" id="PTHR42852:SF13">
    <property type="entry name" value="PROTEIN DIPZ"/>
    <property type="match status" value="1"/>
</dbReference>
<reference evidence="2 3" key="1">
    <citation type="submission" date="2015-05" db="EMBL/GenBank/DDBJ databases">
        <title>Genome sequencing and analysis of members of genus Stenotrophomonas.</title>
        <authorList>
            <person name="Patil P.P."/>
            <person name="Midha S."/>
            <person name="Patil P.B."/>
        </authorList>
    </citation>
    <scope>NUCLEOTIDE SEQUENCE [LARGE SCALE GENOMIC DNA]</scope>
    <source>
        <strain evidence="2 3">DSM 18929</strain>
    </source>
</reference>
<dbReference type="AlphaFoldDB" id="A0A0R0C9V9"/>
<dbReference type="InterPro" id="IPR036249">
    <property type="entry name" value="Thioredoxin-like_sf"/>
</dbReference>
<sequence length="197" mass="20812">MRSALWWVVGIAAAAGLSAGAWLSRPTPASLPSMSDTSAPTRPVAQVTNVGPGDPMPTFSLPDLDGMPVQFPDRFKGKPLLINVWASWCAPCIEEMPELARFAARHADNGPQVVGLALDTPDAVLDFLGNVPVYYPIVIETPGPADASVKLGNTQGLLPYSVLVDAQGRIVKQKLGPFKAGEIEAWVATADALEVAR</sequence>
<dbReference type="Proteomes" id="UP000050864">
    <property type="component" value="Unassembled WGS sequence"/>
</dbReference>
<dbReference type="RefSeq" id="WP_057631615.1">
    <property type="nucleotide sequence ID" value="NZ_LDJI01000002.1"/>
</dbReference>
<dbReference type="STRING" id="405444.ABB26_00525"/>
<dbReference type="InterPro" id="IPR050553">
    <property type="entry name" value="Thioredoxin_ResA/DsbE_sf"/>
</dbReference>
<dbReference type="GO" id="GO:0016491">
    <property type="term" value="F:oxidoreductase activity"/>
    <property type="evidence" value="ECO:0007669"/>
    <property type="project" value="InterPro"/>
</dbReference>
<keyword evidence="3" id="KW-1185">Reference proteome</keyword>
<comment type="caution">
    <text evidence="2">The sequence shown here is derived from an EMBL/GenBank/DDBJ whole genome shotgun (WGS) entry which is preliminary data.</text>
</comment>
<dbReference type="InterPro" id="IPR013740">
    <property type="entry name" value="Redoxin"/>
</dbReference>
<evidence type="ECO:0000313" key="2">
    <source>
        <dbReference type="EMBL" id="KRG66380.1"/>
    </source>
</evidence>
<dbReference type="PATRIC" id="fig|405444.3.peg.1157"/>
<protein>
    <recommendedName>
        <fullName evidence="1">Thioredoxin domain-containing protein</fullName>
    </recommendedName>
</protein>
<evidence type="ECO:0000259" key="1">
    <source>
        <dbReference type="PROSITE" id="PS51352"/>
    </source>
</evidence>
<accession>A0A0R0C9V9</accession>
<dbReference type="InterPro" id="IPR013766">
    <property type="entry name" value="Thioredoxin_domain"/>
</dbReference>
<organism evidence="2 3">
    <name type="scientific">Stenotrophomonas humi</name>
    <dbReference type="NCBI Taxonomy" id="405444"/>
    <lineage>
        <taxon>Bacteria</taxon>
        <taxon>Pseudomonadati</taxon>
        <taxon>Pseudomonadota</taxon>
        <taxon>Gammaproteobacteria</taxon>
        <taxon>Lysobacterales</taxon>
        <taxon>Lysobacteraceae</taxon>
        <taxon>Stenotrophomonas</taxon>
    </lineage>
</organism>
<dbReference type="Pfam" id="PF08534">
    <property type="entry name" value="Redoxin"/>
    <property type="match status" value="1"/>
</dbReference>
<dbReference type="PROSITE" id="PS51352">
    <property type="entry name" value="THIOREDOXIN_2"/>
    <property type="match status" value="1"/>
</dbReference>
<evidence type="ECO:0000313" key="3">
    <source>
        <dbReference type="Proteomes" id="UP000050864"/>
    </source>
</evidence>
<dbReference type="Gene3D" id="3.40.30.10">
    <property type="entry name" value="Glutaredoxin"/>
    <property type="match status" value="1"/>
</dbReference>
<feature type="domain" description="Thioredoxin" evidence="1">
    <location>
        <begin position="50"/>
        <end position="192"/>
    </location>
</feature>
<dbReference type="CDD" id="cd02966">
    <property type="entry name" value="TlpA_like_family"/>
    <property type="match status" value="1"/>
</dbReference>
<dbReference type="PANTHER" id="PTHR42852">
    <property type="entry name" value="THIOL:DISULFIDE INTERCHANGE PROTEIN DSBE"/>
    <property type="match status" value="1"/>
</dbReference>
<gene>
    <name evidence="2" type="ORF">ABB26_00525</name>
</gene>